<proteinExistence type="predicted"/>
<evidence type="ECO:0000256" key="1">
    <source>
        <dbReference type="SAM" id="MobiDB-lite"/>
    </source>
</evidence>
<keyword evidence="3" id="KW-1185">Reference proteome</keyword>
<feature type="compositionally biased region" description="Basic and acidic residues" evidence="1">
    <location>
        <begin position="26"/>
        <end position="40"/>
    </location>
</feature>
<name>A0AAN9NI37_PHACN</name>
<dbReference type="EMBL" id="JAYMYR010000003">
    <property type="protein sequence ID" value="KAK7373242.1"/>
    <property type="molecule type" value="Genomic_DNA"/>
</dbReference>
<sequence>MHFCNCIDNDEDIPLVNIENGKPKKKAEEVKAVGSKKPDAKAGAPAKKVKVVEPEKDNEDSDDDSDEDEAFGISDEEMTPYKWAWPFMDPVDVTLGDWWFPITLPA</sequence>
<evidence type="ECO:0000313" key="3">
    <source>
        <dbReference type="Proteomes" id="UP001374584"/>
    </source>
</evidence>
<feature type="compositionally biased region" description="Acidic residues" evidence="1">
    <location>
        <begin position="56"/>
        <end position="75"/>
    </location>
</feature>
<gene>
    <name evidence="2" type="ORF">VNO80_06641</name>
</gene>
<reference evidence="2 3" key="1">
    <citation type="submission" date="2024-01" db="EMBL/GenBank/DDBJ databases">
        <title>The genomes of 5 underutilized Papilionoideae crops provide insights into root nodulation and disease resistanc.</title>
        <authorList>
            <person name="Jiang F."/>
        </authorList>
    </citation>
    <scope>NUCLEOTIDE SEQUENCE [LARGE SCALE GENOMIC DNA]</scope>
    <source>
        <strain evidence="2">JINMINGXINNONG_FW02</strain>
        <tissue evidence="2">Leaves</tissue>
    </source>
</reference>
<dbReference type="AlphaFoldDB" id="A0AAN9NI37"/>
<accession>A0AAN9NI37</accession>
<feature type="region of interest" description="Disordered" evidence="1">
    <location>
        <begin position="16"/>
        <end position="75"/>
    </location>
</feature>
<comment type="caution">
    <text evidence="2">The sequence shown here is derived from an EMBL/GenBank/DDBJ whole genome shotgun (WGS) entry which is preliminary data.</text>
</comment>
<organism evidence="2 3">
    <name type="scientific">Phaseolus coccineus</name>
    <name type="common">Scarlet runner bean</name>
    <name type="synonym">Phaseolus multiflorus</name>
    <dbReference type="NCBI Taxonomy" id="3886"/>
    <lineage>
        <taxon>Eukaryota</taxon>
        <taxon>Viridiplantae</taxon>
        <taxon>Streptophyta</taxon>
        <taxon>Embryophyta</taxon>
        <taxon>Tracheophyta</taxon>
        <taxon>Spermatophyta</taxon>
        <taxon>Magnoliopsida</taxon>
        <taxon>eudicotyledons</taxon>
        <taxon>Gunneridae</taxon>
        <taxon>Pentapetalae</taxon>
        <taxon>rosids</taxon>
        <taxon>fabids</taxon>
        <taxon>Fabales</taxon>
        <taxon>Fabaceae</taxon>
        <taxon>Papilionoideae</taxon>
        <taxon>50 kb inversion clade</taxon>
        <taxon>NPAAA clade</taxon>
        <taxon>indigoferoid/millettioid clade</taxon>
        <taxon>Phaseoleae</taxon>
        <taxon>Phaseolus</taxon>
    </lineage>
</organism>
<protein>
    <submittedName>
        <fullName evidence="2">Uncharacterized protein</fullName>
    </submittedName>
</protein>
<dbReference type="Proteomes" id="UP001374584">
    <property type="component" value="Unassembled WGS sequence"/>
</dbReference>
<evidence type="ECO:0000313" key="2">
    <source>
        <dbReference type="EMBL" id="KAK7373242.1"/>
    </source>
</evidence>